<keyword evidence="1" id="KW-0472">Membrane</keyword>
<protein>
    <recommendedName>
        <fullName evidence="4">DUF4190 domain-containing protein</fullName>
    </recommendedName>
</protein>
<evidence type="ECO:0000313" key="3">
    <source>
        <dbReference type="Proteomes" id="UP000019491"/>
    </source>
</evidence>
<sequence>MPLVSIALGVLSIASFWVVGLGFVLGVSAVVCGAFATSRSGVADDESASLRALLGVVAGVAGITVSAIALFPVLEYL</sequence>
<feature type="transmembrane region" description="Helical" evidence="1">
    <location>
        <begin position="6"/>
        <end position="36"/>
    </location>
</feature>
<organism evidence="2 3">
    <name type="scientific">Rhodococcus wratislaviensis NBRC 100605</name>
    <dbReference type="NCBI Taxonomy" id="1219028"/>
    <lineage>
        <taxon>Bacteria</taxon>
        <taxon>Bacillati</taxon>
        <taxon>Actinomycetota</taxon>
        <taxon>Actinomycetes</taxon>
        <taxon>Mycobacteriales</taxon>
        <taxon>Nocardiaceae</taxon>
        <taxon>Rhodococcus</taxon>
    </lineage>
</organism>
<dbReference type="EMBL" id="BAWF01000034">
    <property type="protein sequence ID" value="GAF46855.1"/>
    <property type="molecule type" value="Genomic_DNA"/>
</dbReference>
<evidence type="ECO:0000313" key="2">
    <source>
        <dbReference type="EMBL" id="GAF46855.1"/>
    </source>
</evidence>
<keyword evidence="1" id="KW-1133">Transmembrane helix</keyword>
<name>X0R7A4_RHOWR</name>
<evidence type="ECO:0000256" key="1">
    <source>
        <dbReference type="SAM" id="Phobius"/>
    </source>
</evidence>
<feature type="transmembrane region" description="Helical" evidence="1">
    <location>
        <begin position="48"/>
        <end position="74"/>
    </location>
</feature>
<dbReference type="Proteomes" id="UP000019491">
    <property type="component" value="Unassembled WGS sequence"/>
</dbReference>
<reference evidence="2 3" key="1">
    <citation type="submission" date="2014-02" db="EMBL/GenBank/DDBJ databases">
        <title>Whole genome shotgun sequence of Rhodococcus wratislaviensis NBRC 100605.</title>
        <authorList>
            <person name="Hosoyama A."/>
            <person name="Tsuchikane K."/>
            <person name="Yoshida I."/>
            <person name="Ohji S."/>
            <person name="Ichikawa N."/>
            <person name="Yamazoe A."/>
            <person name="Fujita N."/>
        </authorList>
    </citation>
    <scope>NUCLEOTIDE SEQUENCE [LARGE SCALE GENOMIC DNA]</scope>
    <source>
        <strain evidence="2 3">NBRC 100605</strain>
    </source>
</reference>
<keyword evidence="1" id="KW-0812">Transmembrane</keyword>
<dbReference type="AlphaFoldDB" id="X0R7A4"/>
<accession>X0R7A4</accession>
<evidence type="ECO:0008006" key="4">
    <source>
        <dbReference type="Google" id="ProtNLM"/>
    </source>
</evidence>
<keyword evidence="3" id="KW-1185">Reference proteome</keyword>
<proteinExistence type="predicted"/>
<gene>
    <name evidence="2" type="ORF">RW1_034_00200</name>
</gene>
<comment type="caution">
    <text evidence="2">The sequence shown here is derived from an EMBL/GenBank/DDBJ whole genome shotgun (WGS) entry which is preliminary data.</text>
</comment>